<dbReference type="EMBL" id="DRYK01000061">
    <property type="protein sequence ID" value="HHP68062.1"/>
    <property type="molecule type" value="Genomic_DNA"/>
</dbReference>
<dbReference type="InterPro" id="IPR029069">
    <property type="entry name" value="HotDog_dom_sf"/>
</dbReference>
<name>A0A7J3XZE9_9CREN</name>
<evidence type="ECO:0000259" key="1">
    <source>
        <dbReference type="Pfam" id="PF22636"/>
    </source>
</evidence>
<gene>
    <name evidence="2" type="ORF">ENM60_04670</name>
</gene>
<dbReference type="CDD" id="cd03440">
    <property type="entry name" value="hot_dog"/>
    <property type="match status" value="1"/>
</dbReference>
<dbReference type="Pfam" id="PF22636">
    <property type="entry name" value="FlK"/>
    <property type="match status" value="1"/>
</dbReference>
<dbReference type="Gene3D" id="3.10.129.10">
    <property type="entry name" value="Hotdog Thioesterase"/>
    <property type="match status" value="1"/>
</dbReference>
<protein>
    <submittedName>
        <fullName evidence="2">Thioesterase</fullName>
    </submittedName>
</protein>
<dbReference type="PANTHER" id="PTHR36934">
    <property type="entry name" value="BLR0278 PROTEIN"/>
    <property type="match status" value="1"/>
</dbReference>
<dbReference type="InterPro" id="IPR025540">
    <property type="entry name" value="FlK"/>
</dbReference>
<comment type="caution">
    <text evidence="2">The sequence shown here is derived from an EMBL/GenBank/DDBJ whole genome shotgun (WGS) entry which is preliminary data.</text>
</comment>
<sequence>MSIEVKVGEECSEEFIVEEKHTASHIESGSVSVLSTPSMIAFMEKTSLDCVQKFLPPQYTTVGTMVNVRHLKPAPVGGEVVVKSRIIGFEGRRVLFEVEALYGNEVIGRGQHERYIVDKERFLSKVKS</sequence>
<dbReference type="PANTHER" id="PTHR36934:SF1">
    <property type="entry name" value="THIOESTERASE DOMAIN-CONTAINING PROTEIN"/>
    <property type="match status" value="1"/>
</dbReference>
<reference evidence="2" key="1">
    <citation type="journal article" date="2020" name="mSystems">
        <title>Genome- and Community-Level Interaction Insights into Carbon Utilization and Element Cycling Functions of Hydrothermarchaeota in Hydrothermal Sediment.</title>
        <authorList>
            <person name="Zhou Z."/>
            <person name="Liu Y."/>
            <person name="Xu W."/>
            <person name="Pan J."/>
            <person name="Luo Z.H."/>
            <person name="Li M."/>
        </authorList>
    </citation>
    <scope>NUCLEOTIDE SEQUENCE [LARGE SCALE GENOMIC DNA]</scope>
    <source>
        <strain evidence="2">SpSt-110</strain>
    </source>
</reference>
<proteinExistence type="predicted"/>
<dbReference type="InterPro" id="IPR054485">
    <property type="entry name" value="FlK-like_dom"/>
</dbReference>
<dbReference type="PIRSF" id="PIRSF014972">
    <property type="entry name" value="FlK"/>
    <property type="match status" value="1"/>
</dbReference>
<dbReference type="AlphaFoldDB" id="A0A7J3XZE9"/>
<feature type="domain" description="Fluoroacetyl-CoA-specific thioesterase-like" evidence="1">
    <location>
        <begin position="17"/>
        <end position="120"/>
    </location>
</feature>
<evidence type="ECO:0000313" key="2">
    <source>
        <dbReference type="EMBL" id="HHP68062.1"/>
    </source>
</evidence>
<accession>A0A7J3XZE9</accession>
<dbReference type="SUPFAM" id="SSF54637">
    <property type="entry name" value="Thioesterase/thiol ester dehydrase-isomerase"/>
    <property type="match status" value="1"/>
</dbReference>
<organism evidence="2">
    <name type="scientific">Thermogladius calderae</name>
    <dbReference type="NCBI Taxonomy" id="1200300"/>
    <lineage>
        <taxon>Archaea</taxon>
        <taxon>Thermoproteota</taxon>
        <taxon>Thermoprotei</taxon>
        <taxon>Desulfurococcales</taxon>
        <taxon>Desulfurococcaceae</taxon>
        <taxon>Thermogladius</taxon>
    </lineage>
</organism>